<keyword evidence="3" id="KW-1185">Reference proteome</keyword>
<reference evidence="2" key="1">
    <citation type="submission" date="2018-11" db="EMBL/GenBank/DDBJ databases">
        <authorList>
            <consortium name="Pathogen Informatics"/>
        </authorList>
    </citation>
    <scope>NUCLEOTIDE SEQUENCE</scope>
</reference>
<sequence length="203" mass="21193">MALLTDDADYGVGETFGNAPNQWPDAGIHEYYGIRHRIRYVPRACLGGSSLPDPIGPHQSGLGCRSDKPGQQPTQPSPTSKFASQPSRHAGAPLLCLSAGACSALSPASARPAPFRLTPQLAGLVLPPGGPAAVGGGPLAGALVTGGMAVTRRRHQVAGLMRTLVRDDFVLWHRGRQSAGLAELLRLLHSDTVASKSILPLFV</sequence>
<protein>
    <submittedName>
        <fullName evidence="2">Uncharacterized protein</fullName>
    </submittedName>
</protein>
<organism evidence="2 3">
    <name type="scientific">Protopolystoma xenopodis</name>
    <dbReference type="NCBI Taxonomy" id="117903"/>
    <lineage>
        <taxon>Eukaryota</taxon>
        <taxon>Metazoa</taxon>
        <taxon>Spiralia</taxon>
        <taxon>Lophotrochozoa</taxon>
        <taxon>Platyhelminthes</taxon>
        <taxon>Monogenea</taxon>
        <taxon>Polyopisthocotylea</taxon>
        <taxon>Polystomatidea</taxon>
        <taxon>Polystomatidae</taxon>
        <taxon>Protopolystoma</taxon>
    </lineage>
</organism>
<proteinExistence type="predicted"/>
<evidence type="ECO:0000256" key="1">
    <source>
        <dbReference type="SAM" id="MobiDB-lite"/>
    </source>
</evidence>
<dbReference type="AlphaFoldDB" id="A0A3S4ZTV2"/>
<dbReference type="EMBL" id="CAAALY010013061">
    <property type="protein sequence ID" value="VEL11853.1"/>
    <property type="molecule type" value="Genomic_DNA"/>
</dbReference>
<name>A0A3S4ZTV2_9PLAT</name>
<feature type="compositionally biased region" description="Low complexity" evidence="1">
    <location>
        <begin position="71"/>
        <end position="80"/>
    </location>
</feature>
<feature type="region of interest" description="Disordered" evidence="1">
    <location>
        <begin position="56"/>
        <end position="87"/>
    </location>
</feature>
<gene>
    <name evidence="2" type="ORF">PXEA_LOCUS5293</name>
</gene>
<accession>A0A3S4ZTV2</accession>
<evidence type="ECO:0000313" key="3">
    <source>
        <dbReference type="Proteomes" id="UP000784294"/>
    </source>
</evidence>
<dbReference type="Proteomes" id="UP000784294">
    <property type="component" value="Unassembled WGS sequence"/>
</dbReference>
<evidence type="ECO:0000313" key="2">
    <source>
        <dbReference type="EMBL" id="VEL11853.1"/>
    </source>
</evidence>
<comment type="caution">
    <text evidence="2">The sequence shown here is derived from an EMBL/GenBank/DDBJ whole genome shotgun (WGS) entry which is preliminary data.</text>
</comment>